<dbReference type="PANTHER" id="PTHR43133:SF51">
    <property type="entry name" value="RNA POLYMERASE SIGMA FACTOR"/>
    <property type="match status" value="1"/>
</dbReference>
<dbReference type="InterPro" id="IPR007627">
    <property type="entry name" value="RNA_pol_sigma70_r2"/>
</dbReference>
<dbReference type="RefSeq" id="WP_251610235.1">
    <property type="nucleotide sequence ID" value="NZ_JAMQJY010000002.1"/>
</dbReference>
<dbReference type="SUPFAM" id="SSF88659">
    <property type="entry name" value="Sigma3 and sigma4 domains of RNA polymerase sigma factors"/>
    <property type="match status" value="1"/>
</dbReference>
<evidence type="ECO:0000256" key="4">
    <source>
        <dbReference type="ARBA" id="ARBA00023125"/>
    </source>
</evidence>
<dbReference type="Gene3D" id="1.10.1740.10">
    <property type="match status" value="1"/>
</dbReference>
<keyword evidence="9" id="KW-1185">Reference proteome</keyword>
<name>A0ABT0XM48_9BACI</name>
<evidence type="ECO:0000256" key="1">
    <source>
        <dbReference type="ARBA" id="ARBA00010641"/>
    </source>
</evidence>
<evidence type="ECO:0000259" key="7">
    <source>
        <dbReference type="Pfam" id="PF04545"/>
    </source>
</evidence>
<keyword evidence="3" id="KW-0731">Sigma factor</keyword>
<gene>
    <name evidence="8" type="ORF">NDM98_17010</name>
</gene>
<sequence>MPKNKRSKKLDAHTFQTLVSKEKDQLYRMAFMYTRNEQDALELFQETLYKAYKNFHTLNQKEYFSTWIIKIQMNLFYDQLKKQKNHMFIPLDSFHESQLPFIKEDISIDEKIDLLSALSQLTHHNKTVLFLRFYKDLTVREIADILDYPEGTIKTQIHRALKQLKQVIGEGDSNEAIK</sequence>
<keyword evidence="2" id="KW-0805">Transcription regulation</keyword>
<dbReference type="InterPro" id="IPR007630">
    <property type="entry name" value="RNA_pol_sigma70_r4"/>
</dbReference>
<feature type="domain" description="RNA polymerase sigma-70 region 4" evidence="7">
    <location>
        <begin position="117"/>
        <end position="166"/>
    </location>
</feature>
<dbReference type="Gene3D" id="1.10.10.10">
    <property type="entry name" value="Winged helix-like DNA-binding domain superfamily/Winged helix DNA-binding domain"/>
    <property type="match status" value="1"/>
</dbReference>
<accession>A0ABT0XM48</accession>
<keyword evidence="4" id="KW-0238">DNA-binding</keyword>
<dbReference type="Pfam" id="PF04545">
    <property type="entry name" value="Sigma70_r4"/>
    <property type="match status" value="1"/>
</dbReference>
<evidence type="ECO:0000256" key="5">
    <source>
        <dbReference type="ARBA" id="ARBA00023163"/>
    </source>
</evidence>
<comment type="caution">
    <text evidence="8">The sequence shown here is derived from an EMBL/GenBank/DDBJ whole genome shotgun (WGS) entry which is preliminary data.</text>
</comment>
<dbReference type="InterPro" id="IPR014284">
    <property type="entry name" value="RNA_pol_sigma-70_dom"/>
</dbReference>
<dbReference type="InterPro" id="IPR039425">
    <property type="entry name" value="RNA_pol_sigma-70-like"/>
</dbReference>
<evidence type="ECO:0000259" key="6">
    <source>
        <dbReference type="Pfam" id="PF04542"/>
    </source>
</evidence>
<evidence type="ECO:0000313" key="9">
    <source>
        <dbReference type="Proteomes" id="UP001203665"/>
    </source>
</evidence>
<dbReference type="InterPro" id="IPR036388">
    <property type="entry name" value="WH-like_DNA-bd_sf"/>
</dbReference>
<evidence type="ECO:0000256" key="3">
    <source>
        <dbReference type="ARBA" id="ARBA00023082"/>
    </source>
</evidence>
<dbReference type="Proteomes" id="UP001203665">
    <property type="component" value="Unassembled WGS sequence"/>
</dbReference>
<dbReference type="SUPFAM" id="SSF88946">
    <property type="entry name" value="Sigma2 domain of RNA polymerase sigma factors"/>
    <property type="match status" value="1"/>
</dbReference>
<dbReference type="PANTHER" id="PTHR43133">
    <property type="entry name" value="RNA POLYMERASE ECF-TYPE SIGMA FACTO"/>
    <property type="match status" value="1"/>
</dbReference>
<dbReference type="InterPro" id="IPR013324">
    <property type="entry name" value="RNA_pol_sigma_r3/r4-like"/>
</dbReference>
<protein>
    <submittedName>
        <fullName evidence="8">Sigma-70 family RNA polymerase sigma factor</fullName>
    </submittedName>
</protein>
<reference evidence="8" key="1">
    <citation type="submission" date="2022-06" db="EMBL/GenBank/DDBJ databases">
        <title>Alkalicoccobacillus porphyridii sp. nov., isolated from a marine red alga, Porphyridium purpureum and reclassification of Shouchella plakortidis and Shouchella gibsonii as Alkalicoccobacillus plakortidis comb. nov. and Alkalicoccobacillus gibsonii comb. nov.</title>
        <authorList>
            <person name="Kim K.H."/>
            <person name="Lee J.K."/>
            <person name="Han D.M."/>
            <person name="Baek J.H."/>
            <person name="Jeon C.O."/>
        </authorList>
    </citation>
    <scope>NUCLEOTIDE SEQUENCE</scope>
    <source>
        <strain evidence="8">DSM 19153</strain>
    </source>
</reference>
<dbReference type="EMBL" id="JAMQJY010000002">
    <property type="protein sequence ID" value="MCM2676976.1"/>
    <property type="molecule type" value="Genomic_DNA"/>
</dbReference>
<dbReference type="Pfam" id="PF04542">
    <property type="entry name" value="Sigma70_r2"/>
    <property type="match status" value="1"/>
</dbReference>
<feature type="domain" description="RNA polymerase sigma-70 region 2" evidence="6">
    <location>
        <begin position="18"/>
        <end position="84"/>
    </location>
</feature>
<keyword evidence="5" id="KW-0804">Transcription</keyword>
<dbReference type="InterPro" id="IPR013325">
    <property type="entry name" value="RNA_pol_sigma_r2"/>
</dbReference>
<evidence type="ECO:0000256" key="2">
    <source>
        <dbReference type="ARBA" id="ARBA00023015"/>
    </source>
</evidence>
<proteinExistence type="inferred from homology"/>
<dbReference type="CDD" id="cd06171">
    <property type="entry name" value="Sigma70_r4"/>
    <property type="match status" value="1"/>
</dbReference>
<comment type="similarity">
    <text evidence="1">Belongs to the sigma-70 factor family. ECF subfamily.</text>
</comment>
<evidence type="ECO:0000313" key="8">
    <source>
        <dbReference type="EMBL" id="MCM2676976.1"/>
    </source>
</evidence>
<organism evidence="8 9">
    <name type="scientific">Alkalicoccobacillus plakortidis</name>
    <dbReference type="NCBI Taxonomy" id="444060"/>
    <lineage>
        <taxon>Bacteria</taxon>
        <taxon>Bacillati</taxon>
        <taxon>Bacillota</taxon>
        <taxon>Bacilli</taxon>
        <taxon>Bacillales</taxon>
        <taxon>Bacillaceae</taxon>
        <taxon>Alkalicoccobacillus</taxon>
    </lineage>
</organism>
<dbReference type="NCBIfam" id="TIGR02937">
    <property type="entry name" value="sigma70-ECF"/>
    <property type="match status" value="1"/>
</dbReference>